<gene>
    <name evidence="1" type="ORF">Acr_08g0007910</name>
</gene>
<evidence type="ECO:0000313" key="2">
    <source>
        <dbReference type="Proteomes" id="UP000585474"/>
    </source>
</evidence>
<keyword evidence="2" id="KW-1185">Reference proteome</keyword>
<name>A0A7J0F123_9ERIC</name>
<dbReference type="OrthoDB" id="1911163at2759"/>
<dbReference type="GO" id="GO:0006261">
    <property type="term" value="P:DNA-templated DNA replication"/>
    <property type="evidence" value="ECO:0007669"/>
    <property type="project" value="TreeGrafter"/>
</dbReference>
<dbReference type="AlphaFoldDB" id="A0A7J0F123"/>
<organism evidence="1 2">
    <name type="scientific">Actinidia rufa</name>
    <dbReference type="NCBI Taxonomy" id="165716"/>
    <lineage>
        <taxon>Eukaryota</taxon>
        <taxon>Viridiplantae</taxon>
        <taxon>Streptophyta</taxon>
        <taxon>Embryophyta</taxon>
        <taxon>Tracheophyta</taxon>
        <taxon>Spermatophyta</taxon>
        <taxon>Magnoliopsida</taxon>
        <taxon>eudicotyledons</taxon>
        <taxon>Gunneridae</taxon>
        <taxon>Pentapetalae</taxon>
        <taxon>asterids</taxon>
        <taxon>Ericales</taxon>
        <taxon>Actinidiaceae</taxon>
        <taxon>Actinidia</taxon>
    </lineage>
</organism>
<reference evidence="1 2" key="1">
    <citation type="submission" date="2019-07" db="EMBL/GenBank/DDBJ databases">
        <title>De Novo Assembly of kiwifruit Actinidia rufa.</title>
        <authorList>
            <person name="Sugita-Konishi S."/>
            <person name="Sato K."/>
            <person name="Mori E."/>
            <person name="Abe Y."/>
            <person name="Kisaki G."/>
            <person name="Hamano K."/>
            <person name="Suezawa K."/>
            <person name="Otani M."/>
            <person name="Fukuda T."/>
            <person name="Manabe T."/>
            <person name="Gomi K."/>
            <person name="Tabuchi M."/>
            <person name="Akimitsu K."/>
            <person name="Kataoka I."/>
        </authorList>
    </citation>
    <scope>NUCLEOTIDE SEQUENCE [LARGE SCALE GENOMIC DNA]</scope>
    <source>
        <strain evidence="2">cv. Fuchu</strain>
    </source>
</reference>
<dbReference type="EMBL" id="BJWL01000008">
    <property type="protein sequence ID" value="GFY92395.1"/>
    <property type="molecule type" value="Genomic_DNA"/>
</dbReference>
<dbReference type="Pfam" id="PF13177">
    <property type="entry name" value="DNA_pol3_delta2"/>
    <property type="match status" value="1"/>
</dbReference>
<dbReference type="SUPFAM" id="SSF52540">
    <property type="entry name" value="P-loop containing nucleoside triphosphate hydrolases"/>
    <property type="match status" value="1"/>
</dbReference>
<dbReference type="Proteomes" id="UP000585474">
    <property type="component" value="Unassembled WGS sequence"/>
</dbReference>
<dbReference type="GO" id="GO:0005663">
    <property type="term" value="C:DNA replication factor C complex"/>
    <property type="evidence" value="ECO:0007669"/>
    <property type="project" value="TreeGrafter"/>
</dbReference>
<dbReference type="Gene3D" id="3.40.50.300">
    <property type="entry name" value="P-loop containing nucleotide triphosphate hydrolases"/>
    <property type="match status" value="2"/>
</dbReference>
<accession>A0A7J0F123</accession>
<dbReference type="PANTHER" id="PTHR11669">
    <property type="entry name" value="REPLICATION FACTOR C / DNA POLYMERASE III GAMMA-TAU SUBUNIT"/>
    <property type="match status" value="1"/>
</dbReference>
<dbReference type="InterPro" id="IPR050238">
    <property type="entry name" value="DNA_Rep/Repair_Clamp_Loader"/>
</dbReference>
<sequence length="165" mass="18490">MISSLTVDVGILFSEHKVDHKAPETQVFYSTQDENAPDVSTVMHRVLPDPKPQIGPRGTGETSTARIFASALNCLATEETKPCGVFRECADFISGKVRDLREVDSSSKKGIDRIWMAFLKFLEQPPPRVVFIFMTTDLDNVLHTVLSRCQTYLFNKSNIVTLWPG</sequence>
<dbReference type="PANTHER" id="PTHR11669:SF63">
    <property type="entry name" value="PROTEIN STICHEL"/>
    <property type="match status" value="1"/>
</dbReference>
<evidence type="ECO:0000313" key="1">
    <source>
        <dbReference type="EMBL" id="GFY92395.1"/>
    </source>
</evidence>
<comment type="caution">
    <text evidence="1">The sequence shown here is derived from an EMBL/GenBank/DDBJ whole genome shotgun (WGS) entry which is preliminary data.</text>
</comment>
<proteinExistence type="predicted"/>
<dbReference type="GO" id="GO:0006281">
    <property type="term" value="P:DNA repair"/>
    <property type="evidence" value="ECO:0007669"/>
    <property type="project" value="TreeGrafter"/>
</dbReference>
<dbReference type="InterPro" id="IPR027417">
    <property type="entry name" value="P-loop_NTPase"/>
</dbReference>
<dbReference type="GO" id="GO:0003689">
    <property type="term" value="F:DNA clamp loader activity"/>
    <property type="evidence" value="ECO:0007669"/>
    <property type="project" value="TreeGrafter"/>
</dbReference>
<protein>
    <submittedName>
        <fullName evidence="1">AAA-type ATPase family protein</fullName>
    </submittedName>
</protein>